<comment type="similarity">
    <text evidence="1 4">Belongs to the D-isomer specific 2-hydroxyacid dehydrogenase family.</text>
</comment>
<evidence type="ECO:0000313" key="8">
    <source>
        <dbReference type="Proteomes" id="UP001596527"/>
    </source>
</evidence>
<dbReference type="InterPro" id="IPR006140">
    <property type="entry name" value="D-isomer_DH_NAD-bd"/>
</dbReference>
<dbReference type="PROSITE" id="PS00671">
    <property type="entry name" value="D_2_HYDROXYACID_DH_3"/>
    <property type="match status" value="1"/>
</dbReference>
<dbReference type="SUPFAM" id="SSF51735">
    <property type="entry name" value="NAD(P)-binding Rossmann-fold domains"/>
    <property type="match status" value="1"/>
</dbReference>
<dbReference type="InterPro" id="IPR029753">
    <property type="entry name" value="D-isomer_DH_CS"/>
</dbReference>
<organism evidence="7 8">
    <name type="scientific">Schaalia naturae</name>
    <dbReference type="NCBI Taxonomy" id="635203"/>
    <lineage>
        <taxon>Bacteria</taxon>
        <taxon>Bacillati</taxon>
        <taxon>Actinomycetota</taxon>
        <taxon>Actinomycetes</taxon>
        <taxon>Actinomycetales</taxon>
        <taxon>Actinomycetaceae</taxon>
        <taxon>Schaalia</taxon>
    </lineage>
</organism>
<sequence>MKVLVTSRSFGREAPEAIRRLESAGIEVVRAAAPNPAPEELARQIEGFDALVVGNDTVNETVFAADERLKVVHMNGTGLDGIDVEAATRHGVLVCNAPGANRNAVAELTVALMLDVARSVHRYASALDDGRWERSRGVEVTGKTVGILGLGHIGKRVVELLTGFEIEAIGFDSIPDIAWAEAAGVELCASADDVFARSDFLVLTLPLTEETRHIVNEATLDLMKPTAYLINTARGGLVDTEALRRAVVDRKIAGAALDAYDQEPLPPDSPLLGLGLLLTPHLAASSRESAASVSRIVADHLIDILLTGGTGRAVNASEVAIRQSN</sequence>
<dbReference type="PANTHER" id="PTHR42789:SF1">
    <property type="entry name" value="D-ISOMER SPECIFIC 2-HYDROXYACID DEHYDROGENASE FAMILY PROTEIN (AFU_ORTHOLOGUE AFUA_6G10090)"/>
    <property type="match status" value="1"/>
</dbReference>
<dbReference type="InterPro" id="IPR036291">
    <property type="entry name" value="NAD(P)-bd_dom_sf"/>
</dbReference>
<keyword evidence="3" id="KW-0520">NAD</keyword>
<dbReference type="InterPro" id="IPR050857">
    <property type="entry name" value="D-2-hydroxyacid_DH"/>
</dbReference>
<dbReference type="Pfam" id="PF00389">
    <property type="entry name" value="2-Hacid_dh"/>
    <property type="match status" value="1"/>
</dbReference>
<evidence type="ECO:0000256" key="4">
    <source>
        <dbReference type="RuleBase" id="RU003719"/>
    </source>
</evidence>
<comment type="caution">
    <text evidence="7">The sequence shown here is derived from an EMBL/GenBank/DDBJ whole genome shotgun (WGS) entry which is preliminary data.</text>
</comment>
<reference evidence="8" key="1">
    <citation type="journal article" date="2019" name="Int. J. Syst. Evol. Microbiol.">
        <title>The Global Catalogue of Microorganisms (GCM) 10K type strain sequencing project: providing services to taxonomists for standard genome sequencing and annotation.</title>
        <authorList>
            <consortium name="The Broad Institute Genomics Platform"/>
            <consortium name="The Broad Institute Genome Sequencing Center for Infectious Disease"/>
            <person name="Wu L."/>
            <person name="Ma J."/>
        </authorList>
    </citation>
    <scope>NUCLEOTIDE SEQUENCE [LARGE SCALE GENOMIC DNA]</scope>
    <source>
        <strain evidence="8">CCUG 56698</strain>
    </source>
</reference>
<dbReference type="PANTHER" id="PTHR42789">
    <property type="entry name" value="D-ISOMER SPECIFIC 2-HYDROXYACID DEHYDROGENASE FAMILY PROTEIN (AFU_ORTHOLOGUE AFUA_6G10090)"/>
    <property type="match status" value="1"/>
</dbReference>
<dbReference type="RefSeq" id="WP_380975225.1">
    <property type="nucleotide sequence ID" value="NZ_JBHTEF010000001.1"/>
</dbReference>
<keyword evidence="8" id="KW-1185">Reference proteome</keyword>
<proteinExistence type="inferred from homology"/>
<evidence type="ECO:0000259" key="5">
    <source>
        <dbReference type="Pfam" id="PF00389"/>
    </source>
</evidence>
<dbReference type="SUPFAM" id="SSF52283">
    <property type="entry name" value="Formate/glycerate dehydrogenase catalytic domain-like"/>
    <property type="match status" value="1"/>
</dbReference>
<dbReference type="InterPro" id="IPR006139">
    <property type="entry name" value="D-isomer_2_OHA_DH_cat_dom"/>
</dbReference>
<evidence type="ECO:0000313" key="7">
    <source>
        <dbReference type="EMBL" id="MFC7581702.1"/>
    </source>
</evidence>
<evidence type="ECO:0000256" key="3">
    <source>
        <dbReference type="ARBA" id="ARBA00023027"/>
    </source>
</evidence>
<evidence type="ECO:0000256" key="2">
    <source>
        <dbReference type="ARBA" id="ARBA00023002"/>
    </source>
</evidence>
<gene>
    <name evidence="7" type="ORF">ACFQWG_10900</name>
</gene>
<feature type="domain" description="D-isomer specific 2-hydroxyacid dehydrogenase NAD-binding" evidence="6">
    <location>
        <begin position="110"/>
        <end position="283"/>
    </location>
</feature>
<dbReference type="EMBL" id="JBHTEF010000001">
    <property type="protein sequence ID" value="MFC7581702.1"/>
    <property type="molecule type" value="Genomic_DNA"/>
</dbReference>
<keyword evidence="2 4" id="KW-0560">Oxidoreductase</keyword>
<dbReference type="Gene3D" id="3.40.50.720">
    <property type="entry name" value="NAD(P)-binding Rossmann-like Domain"/>
    <property type="match status" value="2"/>
</dbReference>
<dbReference type="Pfam" id="PF02826">
    <property type="entry name" value="2-Hacid_dh_C"/>
    <property type="match status" value="1"/>
</dbReference>
<dbReference type="CDD" id="cd12172">
    <property type="entry name" value="PGDH_like_2"/>
    <property type="match status" value="1"/>
</dbReference>
<evidence type="ECO:0000259" key="6">
    <source>
        <dbReference type="Pfam" id="PF02826"/>
    </source>
</evidence>
<feature type="domain" description="D-isomer specific 2-hydroxyacid dehydrogenase catalytic" evidence="5">
    <location>
        <begin position="14"/>
        <end position="315"/>
    </location>
</feature>
<evidence type="ECO:0000256" key="1">
    <source>
        <dbReference type="ARBA" id="ARBA00005854"/>
    </source>
</evidence>
<name>A0ABW2SNH0_9ACTO</name>
<accession>A0ABW2SNH0</accession>
<dbReference type="Proteomes" id="UP001596527">
    <property type="component" value="Unassembled WGS sequence"/>
</dbReference>
<protein>
    <submittedName>
        <fullName evidence="7">Phosphoglycerate dehydrogenase</fullName>
    </submittedName>
</protein>